<evidence type="ECO:0000313" key="2">
    <source>
        <dbReference type="Proteomes" id="UP000284219"/>
    </source>
</evidence>
<dbReference type="AlphaFoldDB" id="A0A419SRH8"/>
<evidence type="ECO:0000313" key="1">
    <source>
        <dbReference type="EMBL" id="RKD27122.1"/>
    </source>
</evidence>
<dbReference type="EMBL" id="MCHY01000001">
    <property type="protein sequence ID" value="RKD27122.1"/>
    <property type="molecule type" value="Genomic_DNA"/>
</dbReference>
<organism evidence="1 2">
    <name type="scientific">Ammoniphilus oxalaticus</name>
    <dbReference type="NCBI Taxonomy" id="66863"/>
    <lineage>
        <taxon>Bacteria</taxon>
        <taxon>Bacillati</taxon>
        <taxon>Bacillota</taxon>
        <taxon>Bacilli</taxon>
        <taxon>Bacillales</taxon>
        <taxon>Paenibacillaceae</taxon>
        <taxon>Aneurinibacillus group</taxon>
        <taxon>Ammoniphilus</taxon>
    </lineage>
</organism>
<accession>A0A419SRH8</accession>
<name>A0A419SRH8_9BACL</name>
<comment type="caution">
    <text evidence="1">The sequence shown here is derived from an EMBL/GenBank/DDBJ whole genome shotgun (WGS) entry which is preliminary data.</text>
</comment>
<sequence length="82" mass="9735">MELIGILTQRFERLRGIIQLRIQKIKELEEQAVLLFEKGELDAIEVLMQQKDSIITTNEQLALFVEKWEKRTAPKERQRLSI</sequence>
<proteinExistence type="predicted"/>
<dbReference type="RefSeq" id="WP_120187945.1">
    <property type="nucleotide sequence ID" value="NZ_MCHY01000001.1"/>
</dbReference>
<protein>
    <submittedName>
        <fullName evidence="1">Uncharacterized protein</fullName>
    </submittedName>
</protein>
<gene>
    <name evidence="1" type="ORF">BEP19_00710</name>
</gene>
<dbReference type="OrthoDB" id="2679585at2"/>
<dbReference type="Proteomes" id="UP000284219">
    <property type="component" value="Unassembled WGS sequence"/>
</dbReference>
<keyword evidence="2" id="KW-1185">Reference proteome</keyword>
<reference evidence="1 2" key="1">
    <citation type="submission" date="2016-08" db="EMBL/GenBank/DDBJ databases">
        <title>Novel Firmicute Genomes.</title>
        <authorList>
            <person name="Poppleton D.I."/>
            <person name="Gribaldo S."/>
        </authorList>
    </citation>
    <scope>NUCLEOTIDE SEQUENCE [LARGE SCALE GENOMIC DNA]</scope>
    <source>
        <strain evidence="1 2">RAOx-1</strain>
    </source>
</reference>